<proteinExistence type="predicted"/>
<feature type="transmembrane region" description="Helical" evidence="1">
    <location>
        <begin position="148"/>
        <end position="175"/>
    </location>
</feature>
<dbReference type="Proteomes" id="UP000243535">
    <property type="component" value="Unassembled WGS sequence"/>
</dbReference>
<organism evidence="2 3">
    <name type="scientific">Gulbenkiania indica</name>
    <dbReference type="NCBI Taxonomy" id="375574"/>
    <lineage>
        <taxon>Bacteria</taxon>
        <taxon>Pseudomonadati</taxon>
        <taxon>Pseudomonadota</taxon>
        <taxon>Betaproteobacteria</taxon>
        <taxon>Neisseriales</taxon>
        <taxon>Chromobacteriaceae</taxon>
        <taxon>Gulbenkiania</taxon>
    </lineage>
</organism>
<name>A0A0K6GX13_9NEIS</name>
<keyword evidence="1" id="KW-0812">Transmembrane</keyword>
<feature type="transmembrane region" description="Helical" evidence="1">
    <location>
        <begin position="196"/>
        <end position="224"/>
    </location>
</feature>
<dbReference type="AlphaFoldDB" id="A0A0K6GX13"/>
<gene>
    <name evidence="2" type="ORF">Ga0061063_1575</name>
</gene>
<dbReference type="NCBIfam" id="NF041043">
    <property type="entry name" value="BPSS1780_fam"/>
    <property type="match status" value="1"/>
</dbReference>
<dbReference type="OrthoDB" id="5298483at2"/>
<feature type="transmembrane region" description="Helical" evidence="1">
    <location>
        <begin position="99"/>
        <end position="128"/>
    </location>
</feature>
<keyword evidence="3" id="KW-1185">Reference proteome</keyword>
<evidence type="ECO:0008006" key="4">
    <source>
        <dbReference type="Google" id="ProtNLM"/>
    </source>
</evidence>
<dbReference type="InterPro" id="IPR047798">
    <property type="entry name" value="BPSS1780-like"/>
</dbReference>
<reference evidence="3" key="1">
    <citation type="submission" date="2015-08" db="EMBL/GenBank/DDBJ databases">
        <authorList>
            <person name="Varghese N."/>
        </authorList>
    </citation>
    <scope>NUCLEOTIDE SEQUENCE [LARGE SCALE GENOMIC DNA]</scope>
    <source>
        <strain evidence="3">DSM 17901</strain>
    </source>
</reference>
<feature type="transmembrane region" description="Helical" evidence="1">
    <location>
        <begin position="61"/>
        <end position="78"/>
    </location>
</feature>
<dbReference type="STRING" id="375574.GCA_001418035_01364"/>
<evidence type="ECO:0000313" key="3">
    <source>
        <dbReference type="Proteomes" id="UP000243535"/>
    </source>
</evidence>
<keyword evidence="1" id="KW-0472">Membrane</keyword>
<keyword evidence="1" id="KW-1133">Transmembrane helix</keyword>
<accession>A0A0K6GX13</accession>
<dbReference type="RefSeq" id="WP_055433822.1">
    <property type="nucleotide sequence ID" value="NZ_CYHA01000003.1"/>
</dbReference>
<dbReference type="EMBL" id="CYHA01000003">
    <property type="protein sequence ID" value="CUA83100.1"/>
    <property type="molecule type" value="Genomic_DNA"/>
</dbReference>
<evidence type="ECO:0000313" key="2">
    <source>
        <dbReference type="EMBL" id="CUA83100.1"/>
    </source>
</evidence>
<sequence>MAAPFADPLPVHQHVPARHGWRWIVQAFYLVREQPVTWAMFALAYIALQVVLSMVPALGMAGMLLAPVFGGSFVLAAQKTERGEPLRRADFLTGLRQHGLSLAAVGALYSVLLMLGLVALELLLMLAAPGLVERLAAEDAATLAASDLIPVMIGATVVVFVVNLAYWFAPAAVVLARLNAFQALRVSFRAGLTNWLAILVYSVMLSLLLFLALLPLLLGLLLWFPVLYASGYTAWRDVFGNGLPQRC</sequence>
<evidence type="ECO:0000256" key="1">
    <source>
        <dbReference type="SAM" id="Phobius"/>
    </source>
</evidence>
<protein>
    <recommendedName>
        <fullName evidence="4">Integral membrane protein</fullName>
    </recommendedName>
</protein>